<evidence type="ECO:0000313" key="1">
    <source>
        <dbReference type="EMBL" id="KOF85273.1"/>
    </source>
</evidence>
<protein>
    <submittedName>
        <fullName evidence="1">Uncharacterized protein</fullName>
    </submittedName>
</protein>
<gene>
    <name evidence="1" type="ORF">OCBIM_22020595mg</name>
</gene>
<proteinExistence type="predicted"/>
<dbReference type="AlphaFoldDB" id="A0A0L8H7L4"/>
<sequence length="61" mass="7026">MLKVKKENGNSRTFSRYHASFHMPAYLPCSQNPIKIFKFTLKLDNDTSYVSVVAVIVLHCH</sequence>
<accession>A0A0L8H7L4</accession>
<organism evidence="1">
    <name type="scientific">Octopus bimaculoides</name>
    <name type="common">California two-spotted octopus</name>
    <dbReference type="NCBI Taxonomy" id="37653"/>
    <lineage>
        <taxon>Eukaryota</taxon>
        <taxon>Metazoa</taxon>
        <taxon>Spiralia</taxon>
        <taxon>Lophotrochozoa</taxon>
        <taxon>Mollusca</taxon>
        <taxon>Cephalopoda</taxon>
        <taxon>Coleoidea</taxon>
        <taxon>Octopodiformes</taxon>
        <taxon>Octopoda</taxon>
        <taxon>Incirrata</taxon>
        <taxon>Octopodidae</taxon>
        <taxon>Octopus</taxon>
    </lineage>
</organism>
<reference evidence="1" key="1">
    <citation type="submission" date="2015-07" db="EMBL/GenBank/DDBJ databases">
        <title>MeaNS - Measles Nucleotide Surveillance Program.</title>
        <authorList>
            <person name="Tran T."/>
            <person name="Druce J."/>
        </authorList>
    </citation>
    <scope>NUCLEOTIDE SEQUENCE</scope>
    <source>
        <strain evidence="1">UCB-OBI-ISO-001</strain>
        <tissue evidence="1">Gonad</tissue>
    </source>
</reference>
<name>A0A0L8H7L4_OCTBM</name>
<dbReference type="EMBL" id="KQ418930">
    <property type="protein sequence ID" value="KOF85273.1"/>
    <property type="molecule type" value="Genomic_DNA"/>
</dbReference>